<dbReference type="SUPFAM" id="SSF56925">
    <property type="entry name" value="OMPA-like"/>
    <property type="match status" value="1"/>
</dbReference>
<keyword evidence="2" id="KW-1185">Reference proteome</keyword>
<dbReference type="Proteomes" id="UP000253410">
    <property type="component" value="Unassembled WGS sequence"/>
</dbReference>
<dbReference type="EMBL" id="QFFJ01000002">
    <property type="protein sequence ID" value="RBL90667.1"/>
    <property type="molecule type" value="Genomic_DNA"/>
</dbReference>
<evidence type="ECO:0008006" key="3">
    <source>
        <dbReference type="Google" id="ProtNLM"/>
    </source>
</evidence>
<reference evidence="1 2" key="1">
    <citation type="submission" date="2018-05" db="EMBL/GenBank/DDBJ databases">
        <title>Chitinophaga sp. K3CV102501T nov., isolated from isolated from a monsoon evergreen broad-leaved forest soil.</title>
        <authorList>
            <person name="Lv Y."/>
        </authorList>
    </citation>
    <scope>NUCLEOTIDE SEQUENCE [LARGE SCALE GENOMIC DNA]</scope>
    <source>
        <strain evidence="1 2">GDMCC 1.1325</strain>
    </source>
</reference>
<gene>
    <name evidence="1" type="ORF">DF182_29905</name>
</gene>
<accession>A0A365XWD6</accession>
<organism evidence="1 2">
    <name type="scientific">Chitinophaga flava</name>
    <dbReference type="NCBI Taxonomy" id="2259036"/>
    <lineage>
        <taxon>Bacteria</taxon>
        <taxon>Pseudomonadati</taxon>
        <taxon>Bacteroidota</taxon>
        <taxon>Chitinophagia</taxon>
        <taxon>Chitinophagales</taxon>
        <taxon>Chitinophagaceae</taxon>
        <taxon>Chitinophaga</taxon>
    </lineage>
</organism>
<comment type="caution">
    <text evidence="1">The sequence shown here is derived from an EMBL/GenBank/DDBJ whole genome shotgun (WGS) entry which is preliminary data.</text>
</comment>
<evidence type="ECO:0000313" key="2">
    <source>
        <dbReference type="Proteomes" id="UP000253410"/>
    </source>
</evidence>
<protein>
    <recommendedName>
        <fullName evidence="3">Outer membrane protein beta-barrel domain-containing protein</fullName>
    </recommendedName>
</protein>
<sequence length="213" mass="23801">MGSYAQKKNYVPYFRIAINGGYSYRMGKVASDINGEARNYMKQLKSGFNIGADATYYFNYSFGLGIKYDRFQSSRSAVIPVVVEGSNMRTNVMDNISINYIAPTFSVQSFNASRTQYVYINFSVGYLGFHDDGWVYRNKVTLNGATVGVGLGMGYDIRLTRKLFAGGQVDLITGGLKSYTREDGNSRVRVNLEGEHKEDLSHLSFALGLRLDI</sequence>
<proteinExistence type="predicted"/>
<dbReference type="InterPro" id="IPR011250">
    <property type="entry name" value="OMP/PagP_B-barrel"/>
</dbReference>
<evidence type="ECO:0000313" key="1">
    <source>
        <dbReference type="EMBL" id="RBL90667.1"/>
    </source>
</evidence>
<name>A0A365XWD6_9BACT</name>
<dbReference type="AlphaFoldDB" id="A0A365XWD6"/>